<name>A0A4U2YHF1_9ACTN</name>
<dbReference type="InterPro" id="IPR050320">
    <property type="entry name" value="N5-glutamine_MTase"/>
</dbReference>
<dbReference type="InterPro" id="IPR004556">
    <property type="entry name" value="HemK-like"/>
</dbReference>
<gene>
    <name evidence="7" type="ORF">FC770_16030</name>
</gene>
<evidence type="ECO:0000256" key="4">
    <source>
        <dbReference type="ARBA" id="ARBA00022691"/>
    </source>
</evidence>
<dbReference type="Pfam" id="PF05175">
    <property type="entry name" value="MTS"/>
    <property type="match status" value="1"/>
</dbReference>
<keyword evidence="2" id="KW-0489">Methyltransferase</keyword>
<evidence type="ECO:0000256" key="2">
    <source>
        <dbReference type="ARBA" id="ARBA00022603"/>
    </source>
</evidence>
<dbReference type="InterPro" id="IPR029063">
    <property type="entry name" value="SAM-dependent_MTases_sf"/>
</dbReference>
<feature type="domain" description="Methyltransferase small" evidence="6">
    <location>
        <begin position="71"/>
        <end position="153"/>
    </location>
</feature>
<protein>
    <recommendedName>
        <fullName evidence="1">peptide chain release factor N(5)-glutamine methyltransferase</fullName>
        <ecNumber evidence="1">2.1.1.297</ecNumber>
    </recommendedName>
</protein>
<sequence>MVARLRAAGCVFAEEEAAVLTGAAADAAHLETLVARRVAGEPLELVVGQVEFAGLRLRVGPGVFVPRQRTTAMVDEAVALLTDVVRPRVVDVCCGVGAVGCAVVRRLAHADLAMGDVDPAAVRLAASNLEALGAPTGWRQRLVRVGDLFAAAPDEWRGTVDVCTANAPYVPTHAVALMPRDSRDHEPLTAVDGGEDGLAVHRRLAAEAPGWLRPGGHLVVEVGESQVETVSRVLSEHALSARAVWPDDEGPVVVVATMTFDPAPPRLRA</sequence>
<comment type="caution">
    <text evidence="7">The sequence shown here is derived from an EMBL/GenBank/DDBJ whole genome shotgun (WGS) entry which is preliminary data.</text>
</comment>
<dbReference type="SUPFAM" id="SSF53335">
    <property type="entry name" value="S-adenosyl-L-methionine-dependent methyltransferases"/>
    <property type="match status" value="1"/>
</dbReference>
<keyword evidence="3" id="KW-0808">Transferase</keyword>
<dbReference type="InterPro" id="IPR007848">
    <property type="entry name" value="Small_mtfrase_dom"/>
</dbReference>
<dbReference type="PANTHER" id="PTHR18895:SF74">
    <property type="entry name" value="MTRF1L RELEASE FACTOR GLUTAMINE METHYLTRANSFERASE"/>
    <property type="match status" value="1"/>
</dbReference>
<organism evidence="7 8">
    <name type="scientific">Nocardioides jishulii</name>
    <dbReference type="NCBI Taxonomy" id="2575440"/>
    <lineage>
        <taxon>Bacteria</taxon>
        <taxon>Bacillati</taxon>
        <taxon>Actinomycetota</taxon>
        <taxon>Actinomycetes</taxon>
        <taxon>Propionibacteriales</taxon>
        <taxon>Nocardioidaceae</taxon>
        <taxon>Nocardioides</taxon>
    </lineage>
</organism>
<dbReference type="PANTHER" id="PTHR18895">
    <property type="entry name" value="HEMK METHYLTRANSFERASE"/>
    <property type="match status" value="1"/>
</dbReference>
<evidence type="ECO:0000313" key="8">
    <source>
        <dbReference type="Proteomes" id="UP000307808"/>
    </source>
</evidence>
<dbReference type="GO" id="GO:0102559">
    <property type="term" value="F:peptide chain release factor N(5)-glutamine methyltransferase activity"/>
    <property type="evidence" value="ECO:0007669"/>
    <property type="project" value="UniProtKB-EC"/>
</dbReference>
<dbReference type="OrthoDB" id="9800643at2"/>
<dbReference type="AlphaFoldDB" id="A0A4U2YHF1"/>
<evidence type="ECO:0000256" key="1">
    <source>
        <dbReference type="ARBA" id="ARBA00012771"/>
    </source>
</evidence>
<proteinExistence type="predicted"/>
<dbReference type="NCBIfam" id="TIGR00536">
    <property type="entry name" value="hemK_fam"/>
    <property type="match status" value="1"/>
</dbReference>
<evidence type="ECO:0000259" key="6">
    <source>
        <dbReference type="Pfam" id="PF05175"/>
    </source>
</evidence>
<dbReference type="EC" id="2.1.1.297" evidence="1"/>
<keyword evidence="8" id="KW-1185">Reference proteome</keyword>
<dbReference type="GO" id="GO:0032259">
    <property type="term" value="P:methylation"/>
    <property type="evidence" value="ECO:0007669"/>
    <property type="project" value="UniProtKB-KW"/>
</dbReference>
<reference evidence="7 8" key="1">
    <citation type="submission" date="2019-04" db="EMBL/GenBank/DDBJ databases">
        <authorList>
            <person name="Dong K."/>
        </authorList>
    </citation>
    <scope>NUCLEOTIDE SEQUENCE [LARGE SCALE GENOMIC DNA]</scope>
    <source>
        <strain evidence="8">dk3543</strain>
    </source>
</reference>
<dbReference type="EMBL" id="SZPY01000005">
    <property type="protein sequence ID" value="TKI60466.1"/>
    <property type="molecule type" value="Genomic_DNA"/>
</dbReference>
<accession>A0A4U2YHF1</accession>
<comment type="catalytic activity">
    <reaction evidence="5">
        <text>L-glutaminyl-[peptide chain release factor] + S-adenosyl-L-methionine = N(5)-methyl-L-glutaminyl-[peptide chain release factor] + S-adenosyl-L-homocysteine + H(+)</text>
        <dbReference type="Rhea" id="RHEA:42896"/>
        <dbReference type="Rhea" id="RHEA-COMP:10271"/>
        <dbReference type="Rhea" id="RHEA-COMP:10272"/>
        <dbReference type="ChEBI" id="CHEBI:15378"/>
        <dbReference type="ChEBI" id="CHEBI:30011"/>
        <dbReference type="ChEBI" id="CHEBI:57856"/>
        <dbReference type="ChEBI" id="CHEBI:59789"/>
        <dbReference type="ChEBI" id="CHEBI:61891"/>
        <dbReference type="EC" id="2.1.1.297"/>
    </reaction>
</comment>
<evidence type="ECO:0000256" key="3">
    <source>
        <dbReference type="ARBA" id="ARBA00022679"/>
    </source>
</evidence>
<dbReference type="InterPro" id="IPR022446">
    <property type="entry name" value="MeTrfrase_put"/>
</dbReference>
<evidence type="ECO:0000256" key="5">
    <source>
        <dbReference type="ARBA" id="ARBA00048391"/>
    </source>
</evidence>
<keyword evidence="4" id="KW-0949">S-adenosyl-L-methionine</keyword>
<dbReference type="Proteomes" id="UP000307808">
    <property type="component" value="Unassembled WGS sequence"/>
</dbReference>
<dbReference type="Gene3D" id="3.40.50.150">
    <property type="entry name" value="Vaccinia Virus protein VP39"/>
    <property type="match status" value="1"/>
</dbReference>
<evidence type="ECO:0000313" key="7">
    <source>
        <dbReference type="EMBL" id="TKI60466.1"/>
    </source>
</evidence>
<dbReference type="NCBIfam" id="TIGR03704">
    <property type="entry name" value="PrmC_rel_meth"/>
    <property type="match status" value="1"/>
</dbReference>